<gene>
    <name evidence="1" type="ORF">KSB_03230</name>
</gene>
<dbReference type="Pfam" id="PF06224">
    <property type="entry name" value="AlkZ-like"/>
    <property type="match status" value="1"/>
</dbReference>
<proteinExistence type="predicted"/>
<protein>
    <recommendedName>
        <fullName evidence="3">Winged helix DNA-binding domain-containing protein</fullName>
    </recommendedName>
</protein>
<sequence>MDIAQQRLLSQRINGERCQTPEEVVRWLGAMQAQEYQEALWAIGLRTRSATLAMVEQAIAEGKIVRTWPMRGTLHFVPAEDAKWMLELTATRMIAKDKLRQEQLELDEAIIERAAQLLHDALHGGKRLSRPGVMTLWEDAGISTRGQRGYHLLWYLAQTGLICLGPYEGKQQTFVLLDEWVPQPRKFSREEALNELVKRYVASHGPVTVYDFAWWTGLTISEARTGFHAIRSELCVEKHNGQEYWFSSDVLSGEAHPSSEFYLLPGFDEYLLGYKDRSAVLAAEHVQKVVPGNNGVFMPMLVVAGQIVGTWKRTLKKNELDILLKPFDQSFDLETEAREAVSSYYDFRGLPRNLRYPPFPQQR</sequence>
<reference evidence="1 2" key="1">
    <citation type="journal article" date="2021" name="Int. J. Syst. Evol. Microbiol.">
        <title>Reticulibacter mediterranei gen. nov., sp. nov., within the new family Reticulibacteraceae fam. nov., and Ktedonospora formicarum gen. nov., sp. nov., Ktedonobacter robiniae sp. nov., Dictyobacter formicarum sp. nov. and Dictyobacter arantiisoli sp. nov., belonging to the class Ktedonobacteria.</title>
        <authorList>
            <person name="Yabe S."/>
            <person name="Zheng Y."/>
            <person name="Wang C.M."/>
            <person name="Sakai Y."/>
            <person name="Abe K."/>
            <person name="Yokota A."/>
            <person name="Donadio S."/>
            <person name="Cavaletti L."/>
            <person name="Monciardini P."/>
        </authorList>
    </citation>
    <scope>NUCLEOTIDE SEQUENCE [LARGE SCALE GENOMIC DNA]</scope>
    <source>
        <strain evidence="1 2">SOSP1-30</strain>
    </source>
</reference>
<keyword evidence="2" id="KW-1185">Reference proteome</keyword>
<dbReference type="PANTHER" id="PTHR38479">
    <property type="entry name" value="LMO0824 PROTEIN"/>
    <property type="match status" value="1"/>
</dbReference>
<organism evidence="1 2">
    <name type="scientific">Ktedonobacter robiniae</name>
    <dbReference type="NCBI Taxonomy" id="2778365"/>
    <lineage>
        <taxon>Bacteria</taxon>
        <taxon>Bacillati</taxon>
        <taxon>Chloroflexota</taxon>
        <taxon>Ktedonobacteria</taxon>
        <taxon>Ktedonobacterales</taxon>
        <taxon>Ktedonobacteraceae</taxon>
        <taxon>Ktedonobacter</taxon>
    </lineage>
</organism>
<dbReference type="PANTHER" id="PTHR38479:SF2">
    <property type="entry name" value="WINGED HELIX DNA-BINDING DOMAIN-CONTAINING PROTEIN"/>
    <property type="match status" value="1"/>
</dbReference>
<evidence type="ECO:0000313" key="2">
    <source>
        <dbReference type="Proteomes" id="UP000654345"/>
    </source>
</evidence>
<evidence type="ECO:0000313" key="1">
    <source>
        <dbReference type="EMBL" id="GHO51848.1"/>
    </source>
</evidence>
<comment type="caution">
    <text evidence="1">The sequence shown here is derived from an EMBL/GenBank/DDBJ whole genome shotgun (WGS) entry which is preliminary data.</text>
</comment>
<evidence type="ECO:0008006" key="3">
    <source>
        <dbReference type="Google" id="ProtNLM"/>
    </source>
</evidence>
<accession>A0ABQ3UGL8</accession>
<dbReference type="Proteomes" id="UP000654345">
    <property type="component" value="Unassembled WGS sequence"/>
</dbReference>
<dbReference type="RefSeq" id="WP_201368812.1">
    <property type="nucleotide sequence ID" value="NZ_BNJG01000001.1"/>
</dbReference>
<dbReference type="InterPro" id="IPR009351">
    <property type="entry name" value="AlkZ-like"/>
</dbReference>
<dbReference type="EMBL" id="BNJG01000001">
    <property type="protein sequence ID" value="GHO51848.1"/>
    <property type="molecule type" value="Genomic_DNA"/>
</dbReference>
<name>A0ABQ3UGL8_9CHLR</name>